<dbReference type="PANTHER" id="PTHR43048">
    <property type="entry name" value="METHYLMALONYL-COA EPIMERASE"/>
    <property type="match status" value="1"/>
</dbReference>
<dbReference type="Proteomes" id="UP001494902">
    <property type="component" value="Unassembled WGS sequence"/>
</dbReference>
<accession>A0ABV1KE24</accession>
<dbReference type="RefSeq" id="WP_349299787.1">
    <property type="nucleotide sequence ID" value="NZ_JBEDNQ010000008.1"/>
</dbReference>
<reference evidence="3 4" key="1">
    <citation type="submission" date="2024-03" db="EMBL/GenBank/DDBJ databases">
        <title>Draft genome sequence of Pseudonocardia nematodicida JCM 31783.</title>
        <authorList>
            <person name="Butdee W."/>
            <person name="Duangmal K."/>
        </authorList>
    </citation>
    <scope>NUCLEOTIDE SEQUENCE [LARGE SCALE GENOMIC DNA]</scope>
    <source>
        <strain evidence="3 4">JCM 31783</strain>
    </source>
</reference>
<dbReference type="PANTHER" id="PTHR43048:SF6">
    <property type="entry name" value="BLR8189 PROTEIN"/>
    <property type="match status" value="1"/>
</dbReference>
<sequence length="141" mass="15481">MSDSSRQAVAFDHVGLNVADLDKAAVWYADALGLTAGPPFRVPGTDLRAVMLQHEPSGYRIELLHRPGARPGMQPTSPEDAVLTLGYGHFCLRVDDVRREYERLLAAGCSPRMEPREVVRPGALVSYVADPWGNLIEVLSR</sequence>
<comment type="caution">
    <text evidence="3">The sequence shown here is derived from an EMBL/GenBank/DDBJ whole genome shotgun (WGS) entry which is preliminary data.</text>
</comment>
<feature type="domain" description="VOC" evidence="2">
    <location>
        <begin position="10"/>
        <end position="141"/>
    </location>
</feature>
<dbReference type="SUPFAM" id="SSF54593">
    <property type="entry name" value="Glyoxalase/Bleomycin resistance protein/Dihydroxybiphenyl dioxygenase"/>
    <property type="match status" value="1"/>
</dbReference>
<keyword evidence="4" id="KW-1185">Reference proteome</keyword>
<evidence type="ECO:0000259" key="2">
    <source>
        <dbReference type="PROSITE" id="PS51819"/>
    </source>
</evidence>
<dbReference type="InterPro" id="IPR051785">
    <property type="entry name" value="MMCE/EMCE_epimerase"/>
</dbReference>
<evidence type="ECO:0000313" key="3">
    <source>
        <dbReference type="EMBL" id="MEQ3552716.1"/>
    </source>
</evidence>
<gene>
    <name evidence="3" type="ORF">WIS52_19765</name>
</gene>
<protein>
    <submittedName>
        <fullName evidence="3">VOC family protein</fullName>
    </submittedName>
</protein>
<dbReference type="InterPro" id="IPR029068">
    <property type="entry name" value="Glyas_Bleomycin-R_OHBP_Dase"/>
</dbReference>
<evidence type="ECO:0000313" key="4">
    <source>
        <dbReference type="Proteomes" id="UP001494902"/>
    </source>
</evidence>
<dbReference type="Gene3D" id="3.10.180.10">
    <property type="entry name" value="2,3-Dihydroxybiphenyl 1,2-Dioxygenase, domain 1"/>
    <property type="match status" value="1"/>
</dbReference>
<dbReference type="EMBL" id="JBEDNQ010000008">
    <property type="protein sequence ID" value="MEQ3552716.1"/>
    <property type="molecule type" value="Genomic_DNA"/>
</dbReference>
<dbReference type="InterPro" id="IPR037523">
    <property type="entry name" value="VOC_core"/>
</dbReference>
<dbReference type="InterPro" id="IPR004360">
    <property type="entry name" value="Glyas_Fos-R_dOase_dom"/>
</dbReference>
<dbReference type="PROSITE" id="PS51819">
    <property type="entry name" value="VOC"/>
    <property type="match status" value="1"/>
</dbReference>
<keyword evidence="1" id="KW-0479">Metal-binding</keyword>
<proteinExistence type="predicted"/>
<dbReference type="Pfam" id="PF00903">
    <property type="entry name" value="Glyoxalase"/>
    <property type="match status" value="1"/>
</dbReference>
<evidence type="ECO:0000256" key="1">
    <source>
        <dbReference type="ARBA" id="ARBA00022723"/>
    </source>
</evidence>
<name>A0ABV1KE24_9PSEU</name>
<organism evidence="3 4">
    <name type="scientific">Pseudonocardia nematodicida</name>
    <dbReference type="NCBI Taxonomy" id="1206997"/>
    <lineage>
        <taxon>Bacteria</taxon>
        <taxon>Bacillati</taxon>
        <taxon>Actinomycetota</taxon>
        <taxon>Actinomycetes</taxon>
        <taxon>Pseudonocardiales</taxon>
        <taxon>Pseudonocardiaceae</taxon>
        <taxon>Pseudonocardia</taxon>
    </lineage>
</organism>